<feature type="region of interest" description="Disordered" evidence="1">
    <location>
        <begin position="413"/>
        <end position="519"/>
    </location>
</feature>
<feature type="region of interest" description="Disordered" evidence="1">
    <location>
        <begin position="665"/>
        <end position="689"/>
    </location>
</feature>
<dbReference type="AlphaFoldDB" id="A0A830HUI6"/>
<organism evidence="2 3">
    <name type="scientific">Pycnococcus provasolii</name>
    <dbReference type="NCBI Taxonomy" id="41880"/>
    <lineage>
        <taxon>Eukaryota</taxon>
        <taxon>Viridiplantae</taxon>
        <taxon>Chlorophyta</taxon>
        <taxon>Pseudoscourfieldiophyceae</taxon>
        <taxon>Pseudoscourfieldiales</taxon>
        <taxon>Pycnococcaceae</taxon>
        <taxon>Pycnococcus</taxon>
    </lineage>
</organism>
<comment type="caution">
    <text evidence="2">The sequence shown here is derived from an EMBL/GenBank/DDBJ whole genome shotgun (WGS) entry which is preliminary data.</text>
</comment>
<feature type="region of interest" description="Disordered" evidence="1">
    <location>
        <begin position="283"/>
        <end position="302"/>
    </location>
</feature>
<sequence>MRSDAFMEQQHSGTRAHYLHASSLLASSSAAPRGHGGGGYVVAHTRSNVSPPRLNKGLSNGKSAGGGIPGLPTMTTRDRKRMRPANANTSATTAGSSAASGAARASASTAAETVLRGASSLFDQVDSPSASETPSEDLDVFLPPASVAAAQARRNAKQQQQQQQRRHAQQLKYNNAHVLIATSPERVHQRGRQPVIGVDVSERAGKSPPPPVTQARPRMTTMRATEAWAQATTPAGKHVSSKFTGVHTPAAAHSTLNQRPVHPPSGNGVNALAAAAAAALNRPVPPRRWSNSPTGVNHANGTGSLQAADVRAASLSPPVTLHQHSATKSVKSADEMNVHSPSSSLSSDRENQLAAELALSERTRIIAECALGTASKVVAGNPEVKEDAAKIRVAVESAAEELRKCRSARKKYEASMHAALHAESNQPQSQSPPPQQQHPQQQKKEPTVSMRTPAQKRQESSAPPMEFPAPAPATVARSSRPKPATSDPVPATPLPTRAACNGAVPPTPMTAKSDAKSKAFAARLSPETSPMKSPMLSPSMSPTTAAAAAAAAGASGPDSHWIRALSDAHAAQLRRERAAFDARGAEFAEQLLQVSRRCDEAIAKRRDAEERRAAAERSSAVASSEVVRERKVRDEALRRAKALETEKGALEVQVRMLKEAMDHVAANGSGSPSSDRTSPTAASAAARVANPLLSPRLMERAIHRLSGEGAPGNDASSPDRERQLLATWRARCASAEAKAATLSGRVIALTSELADTRAASEDAQARMASVTIARSALALAVRDEELTAAHRDDIHAVEMRWRRIMEEEQSACADMIHDLSAEVFTTVDTASAQITTIGDEVREDLTSLRLLFAQARHDAYRQSLRNILEIASSVAREGRQIGELIGGALSADGKKSGSRKSLKRRDIIARNFRAIIMSFFKLLRYPTFFLPSAESAHALNATRRFALIALAAASMHAMGQLAALRFLPTS</sequence>
<feature type="compositionally biased region" description="Polar residues" evidence="1">
    <location>
        <begin position="289"/>
        <end position="302"/>
    </location>
</feature>
<dbReference type="EMBL" id="BNJQ01000021">
    <property type="protein sequence ID" value="GHP08589.1"/>
    <property type="molecule type" value="Genomic_DNA"/>
</dbReference>
<keyword evidence="3" id="KW-1185">Reference proteome</keyword>
<evidence type="ECO:0000256" key="1">
    <source>
        <dbReference type="SAM" id="MobiDB-lite"/>
    </source>
</evidence>
<proteinExistence type="predicted"/>
<feature type="compositionally biased region" description="Low complexity" evidence="1">
    <location>
        <begin position="149"/>
        <end position="163"/>
    </location>
</feature>
<feature type="compositionally biased region" description="Low complexity" evidence="1">
    <location>
        <begin position="671"/>
        <end position="687"/>
    </location>
</feature>
<evidence type="ECO:0000313" key="3">
    <source>
        <dbReference type="Proteomes" id="UP000660262"/>
    </source>
</evidence>
<feature type="region of interest" description="Disordered" evidence="1">
    <location>
        <begin position="610"/>
        <end position="632"/>
    </location>
</feature>
<dbReference type="Proteomes" id="UP000660262">
    <property type="component" value="Unassembled WGS sequence"/>
</dbReference>
<feature type="region of interest" description="Disordered" evidence="1">
    <location>
        <begin position="29"/>
        <end position="100"/>
    </location>
</feature>
<feature type="compositionally biased region" description="Low complexity" evidence="1">
    <location>
        <begin position="616"/>
        <end position="625"/>
    </location>
</feature>
<evidence type="ECO:0000313" key="2">
    <source>
        <dbReference type="EMBL" id="GHP08589.1"/>
    </source>
</evidence>
<feature type="region of interest" description="Disordered" evidence="1">
    <location>
        <begin position="318"/>
        <end position="350"/>
    </location>
</feature>
<gene>
    <name evidence="2" type="ORF">PPROV_000732600</name>
</gene>
<feature type="region of interest" description="Disordered" evidence="1">
    <location>
        <begin position="149"/>
        <end position="170"/>
    </location>
</feature>
<feature type="compositionally biased region" description="Low complexity" evidence="1">
    <location>
        <begin position="85"/>
        <end position="100"/>
    </location>
</feature>
<name>A0A830HUI6_9CHLO</name>
<protein>
    <submittedName>
        <fullName evidence="2">Uncharacterized protein</fullName>
    </submittedName>
</protein>
<accession>A0A830HUI6</accession>
<reference evidence="2" key="1">
    <citation type="submission" date="2020-10" db="EMBL/GenBank/DDBJ databases">
        <title>Unveiling of a novel bifunctional photoreceptor, Dualchrome1, isolated from a cosmopolitan green alga.</title>
        <authorList>
            <person name="Suzuki S."/>
            <person name="Kawachi M."/>
        </authorList>
    </citation>
    <scope>NUCLEOTIDE SEQUENCE</scope>
    <source>
        <strain evidence="2">NIES 2893</strain>
    </source>
</reference>